<feature type="domain" description="ABC transporter" evidence="4">
    <location>
        <begin position="2"/>
        <end position="234"/>
    </location>
</feature>
<evidence type="ECO:0000313" key="5">
    <source>
        <dbReference type="EMBL" id="QDO93249.1"/>
    </source>
</evidence>
<dbReference type="SMART" id="SM00382">
    <property type="entry name" value="AAA"/>
    <property type="match status" value="1"/>
</dbReference>
<dbReference type="OrthoDB" id="9802264at2"/>
<dbReference type="KEGG" id="fop:FNB79_04420"/>
<dbReference type="InterPro" id="IPR027417">
    <property type="entry name" value="P-loop_NTPase"/>
</dbReference>
<dbReference type="InterPro" id="IPR003593">
    <property type="entry name" value="AAA+_ATPase"/>
</dbReference>
<dbReference type="PANTHER" id="PTHR42781:SF4">
    <property type="entry name" value="SPERMIDINE_PUTRESCINE IMPORT ATP-BINDING PROTEIN POTA"/>
    <property type="match status" value="1"/>
</dbReference>
<dbReference type="Gene3D" id="3.40.50.300">
    <property type="entry name" value="P-loop containing nucleotide triphosphate hydrolases"/>
    <property type="match status" value="1"/>
</dbReference>
<dbReference type="AlphaFoldDB" id="A0A516GP28"/>
<dbReference type="PANTHER" id="PTHR42781">
    <property type="entry name" value="SPERMIDINE/PUTRESCINE IMPORT ATP-BINDING PROTEIN POTA"/>
    <property type="match status" value="1"/>
</dbReference>
<keyword evidence="6" id="KW-1185">Reference proteome</keyword>
<evidence type="ECO:0000256" key="2">
    <source>
        <dbReference type="ARBA" id="ARBA00022741"/>
    </source>
</evidence>
<evidence type="ECO:0000256" key="1">
    <source>
        <dbReference type="ARBA" id="ARBA00022448"/>
    </source>
</evidence>
<evidence type="ECO:0000256" key="3">
    <source>
        <dbReference type="ARBA" id="ARBA00022840"/>
    </source>
</evidence>
<keyword evidence="2" id="KW-0547">Nucleotide-binding</keyword>
<dbReference type="PROSITE" id="PS50893">
    <property type="entry name" value="ABC_TRANSPORTER_2"/>
    <property type="match status" value="1"/>
</dbReference>
<dbReference type="PROSITE" id="PS00211">
    <property type="entry name" value="ABC_TRANSPORTER_1"/>
    <property type="match status" value="1"/>
</dbReference>
<dbReference type="SUPFAM" id="SSF52540">
    <property type="entry name" value="P-loop containing nucleoside triphosphate hydrolases"/>
    <property type="match status" value="1"/>
</dbReference>
<accession>A0A516GP28</accession>
<protein>
    <submittedName>
        <fullName evidence="5">ABC transporter ATP-binding protein</fullName>
    </submittedName>
</protein>
<sequence>MLQVQNISFGYDDKTILDHISFSVAPGEQLSIIGESGSGKSTILKLLYGTYDLPEGEILWKNQPILGPKYNLVIGYDFMKYVAQEFDLMPFITVKENIGKFLSNFYPEEKEQRAKELIALVDLVEFTDVKVKLLSGGQKQRVALARAIAKEPEIILLDEPFSHIDNFQKQTLRRNLFKYLKEKNISCVVATHDREDVLPYADHMIVLNNGKIIANNTPENLYKQPEKPLIASFFDEFNTMRASSLGINATSEPIFVYAHELQLTKSPALEVRVTQNYYRGHQYLVEAEYQSKAIFFYHNTALPPNTTVHLQLNVAAKKRLKS</sequence>
<dbReference type="GO" id="GO:0016887">
    <property type="term" value="F:ATP hydrolysis activity"/>
    <property type="evidence" value="ECO:0007669"/>
    <property type="project" value="InterPro"/>
</dbReference>
<dbReference type="InterPro" id="IPR003439">
    <property type="entry name" value="ABC_transporter-like_ATP-bd"/>
</dbReference>
<evidence type="ECO:0000313" key="6">
    <source>
        <dbReference type="Proteomes" id="UP000319209"/>
    </source>
</evidence>
<name>A0A516GP28_9FLAO</name>
<dbReference type="InterPro" id="IPR017871">
    <property type="entry name" value="ABC_transporter-like_CS"/>
</dbReference>
<organism evidence="5 6">
    <name type="scientific">Formosa sediminum</name>
    <dbReference type="NCBI Taxonomy" id="2594004"/>
    <lineage>
        <taxon>Bacteria</taxon>
        <taxon>Pseudomonadati</taxon>
        <taxon>Bacteroidota</taxon>
        <taxon>Flavobacteriia</taxon>
        <taxon>Flavobacteriales</taxon>
        <taxon>Flavobacteriaceae</taxon>
        <taxon>Formosa</taxon>
    </lineage>
</organism>
<gene>
    <name evidence="5" type="ORF">FNB79_04420</name>
</gene>
<dbReference type="Pfam" id="PF00005">
    <property type="entry name" value="ABC_tran"/>
    <property type="match status" value="1"/>
</dbReference>
<dbReference type="InterPro" id="IPR050093">
    <property type="entry name" value="ABC_SmlMolc_Importer"/>
</dbReference>
<reference evidence="5 6" key="1">
    <citation type="submission" date="2019-07" db="EMBL/GenBank/DDBJ databases">
        <title>Genome sequencing for Formosa sp. PS13.</title>
        <authorList>
            <person name="Park S.-J."/>
        </authorList>
    </citation>
    <scope>NUCLEOTIDE SEQUENCE [LARGE SCALE GENOMIC DNA]</scope>
    <source>
        <strain evidence="5 6">PS13</strain>
    </source>
</reference>
<keyword evidence="3 5" id="KW-0067">ATP-binding</keyword>
<keyword evidence="1" id="KW-0813">Transport</keyword>
<proteinExistence type="predicted"/>
<dbReference type="EMBL" id="CP041637">
    <property type="protein sequence ID" value="QDO93249.1"/>
    <property type="molecule type" value="Genomic_DNA"/>
</dbReference>
<dbReference type="GO" id="GO:0005524">
    <property type="term" value="F:ATP binding"/>
    <property type="evidence" value="ECO:0007669"/>
    <property type="project" value="UniProtKB-KW"/>
</dbReference>
<evidence type="ECO:0000259" key="4">
    <source>
        <dbReference type="PROSITE" id="PS50893"/>
    </source>
</evidence>
<dbReference type="RefSeq" id="WP_143380153.1">
    <property type="nucleotide sequence ID" value="NZ_CP041637.1"/>
</dbReference>
<dbReference type="Proteomes" id="UP000319209">
    <property type="component" value="Chromosome"/>
</dbReference>